<proteinExistence type="predicted"/>
<evidence type="ECO:0000256" key="1">
    <source>
        <dbReference type="SAM" id="MobiDB-lite"/>
    </source>
</evidence>
<name>A0ABP9F8U9_9PSEU</name>
<keyword evidence="3" id="KW-1185">Reference proteome</keyword>
<dbReference type="Proteomes" id="UP001500457">
    <property type="component" value="Unassembled WGS sequence"/>
</dbReference>
<protein>
    <submittedName>
        <fullName evidence="2">Uncharacterized protein</fullName>
    </submittedName>
</protein>
<reference evidence="3" key="1">
    <citation type="journal article" date="2019" name="Int. J. Syst. Evol. Microbiol.">
        <title>The Global Catalogue of Microorganisms (GCM) 10K type strain sequencing project: providing services to taxonomists for standard genome sequencing and annotation.</title>
        <authorList>
            <consortium name="The Broad Institute Genomics Platform"/>
            <consortium name="The Broad Institute Genome Sequencing Center for Infectious Disease"/>
            <person name="Wu L."/>
            <person name="Ma J."/>
        </authorList>
    </citation>
    <scope>NUCLEOTIDE SEQUENCE [LARGE SCALE GENOMIC DNA]</scope>
    <source>
        <strain evidence="3">JCM 17983</strain>
    </source>
</reference>
<feature type="region of interest" description="Disordered" evidence="1">
    <location>
        <begin position="45"/>
        <end position="79"/>
    </location>
</feature>
<evidence type="ECO:0000313" key="2">
    <source>
        <dbReference type="EMBL" id="GAA4896770.1"/>
    </source>
</evidence>
<comment type="caution">
    <text evidence="2">The sequence shown here is derived from an EMBL/GenBank/DDBJ whole genome shotgun (WGS) entry which is preliminary data.</text>
</comment>
<sequence>MAVSESRSKSRKRDRTDEVVDGLHQLVAAGRIDDVEAVLTTLIESEPAEEPSVEDRETRSYAEGMRDGLALARRAQEQG</sequence>
<dbReference type="EMBL" id="BAABHQ010000031">
    <property type="protein sequence ID" value="GAA4896770.1"/>
    <property type="molecule type" value="Genomic_DNA"/>
</dbReference>
<evidence type="ECO:0000313" key="3">
    <source>
        <dbReference type="Proteomes" id="UP001500457"/>
    </source>
</evidence>
<accession>A0ABP9F8U9</accession>
<feature type="compositionally biased region" description="Basic and acidic residues" evidence="1">
    <location>
        <begin position="53"/>
        <end position="66"/>
    </location>
</feature>
<organism evidence="2 3">
    <name type="scientific">Actinomycetospora straminea</name>
    <dbReference type="NCBI Taxonomy" id="663607"/>
    <lineage>
        <taxon>Bacteria</taxon>
        <taxon>Bacillati</taxon>
        <taxon>Actinomycetota</taxon>
        <taxon>Actinomycetes</taxon>
        <taxon>Pseudonocardiales</taxon>
        <taxon>Pseudonocardiaceae</taxon>
        <taxon>Actinomycetospora</taxon>
    </lineage>
</organism>
<gene>
    <name evidence="2" type="ORF">GCM10023203_59070</name>
</gene>